<organism evidence="3 4">
    <name type="scientific">Bacteroides gallinaceum</name>
    <dbReference type="NCBI Taxonomy" id="1462571"/>
    <lineage>
        <taxon>Bacteria</taxon>
        <taxon>Pseudomonadati</taxon>
        <taxon>Bacteroidota</taxon>
        <taxon>Bacteroidia</taxon>
        <taxon>Bacteroidales</taxon>
        <taxon>Bacteroidaceae</taxon>
        <taxon>Bacteroides</taxon>
    </lineage>
</organism>
<evidence type="ECO:0000259" key="2">
    <source>
        <dbReference type="Pfam" id="PF13439"/>
    </source>
</evidence>
<dbReference type="PANTHER" id="PTHR12526">
    <property type="entry name" value="GLYCOSYLTRANSFERASE"/>
    <property type="match status" value="1"/>
</dbReference>
<evidence type="ECO:0000259" key="1">
    <source>
        <dbReference type="Pfam" id="PF00534"/>
    </source>
</evidence>
<dbReference type="EMBL" id="JAUDEN010000030">
    <property type="protein sequence ID" value="MDM8326140.1"/>
    <property type="molecule type" value="Genomic_DNA"/>
</dbReference>
<protein>
    <submittedName>
        <fullName evidence="3">Glycosyltransferase family 4 protein</fullName>
        <ecNumber evidence="3">2.4.-.-</ecNumber>
    </submittedName>
</protein>
<dbReference type="GO" id="GO:0016757">
    <property type="term" value="F:glycosyltransferase activity"/>
    <property type="evidence" value="ECO:0007669"/>
    <property type="project" value="UniProtKB-KW"/>
</dbReference>
<sequence length="404" mass="46794">MKKLLFCTSNFKTGVGGISSYAFDFINAFKAEFNITIIASGNIENNTYKVYQCNYLDFSIANANRLLDIINKEQPDIIINSAFALLSLVTPYINNTIKIITVSHFVNGRYAWFAGLNGNYVDSIISLSSYGKEYIQKKFSIKDEQKIKVVFNFMPETPPNYKEKEKKQTLKIVYPGGCSYAKSAEVVCKSLKLLLKTTLDFEFYWIGNTKIAGGNNKFIQIKDIKDCLPKDKRIKQIGRVERSVSKKILSEANIFLLPSRGEGFPISLIEAMRFGCIPIISNAKHGSLDAITNGINGLIVRQSDADSIVNQISNIIKKHSDYYSIYENSYYYYKNNLTESIWKNKLSQIIQLPLNHSPRISIFNKYRYKKDKLYIQYLMNKYWIYDRCIQLYHFLYFRYLKYFI</sequence>
<keyword evidence="4" id="KW-1185">Reference proteome</keyword>
<keyword evidence="3" id="KW-0808">Transferase</keyword>
<dbReference type="SUPFAM" id="SSF53756">
    <property type="entry name" value="UDP-Glycosyltransferase/glycogen phosphorylase"/>
    <property type="match status" value="1"/>
</dbReference>
<dbReference type="Proteomes" id="UP001169458">
    <property type="component" value="Unassembled WGS sequence"/>
</dbReference>
<feature type="domain" description="Glycosyl transferase family 1" evidence="1">
    <location>
        <begin position="163"/>
        <end position="328"/>
    </location>
</feature>
<evidence type="ECO:0000313" key="3">
    <source>
        <dbReference type="EMBL" id="MDM8326140.1"/>
    </source>
</evidence>
<dbReference type="Pfam" id="PF13439">
    <property type="entry name" value="Glyco_transf_4"/>
    <property type="match status" value="1"/>
</dbReference>
<proteinExistence type="predicted"/>
<gene>
    <name evidence="3" type="ORF">QUW60_13045</name>
</gene>
<dbReference type="EC" id="2.4.-.-" evidence="3"/>
<feature type="domain" description="Glycosyltransferase subfamily 4-like N-terminal" evidence="2">
    <location>
        <begin position="15"/>
        <end position="153"/>
    </location>
</feature>
<comment type="caution">
    <text evidence="3">The sequence shown here is derived from an EMBL/GenBank/DDBJ whole genome shotgun (WGS) entry which is preliminary data.</text>
</comment>
<evidence type="ECO:0000313" key="4">
    <source>
        <dbReference type="Proteomes" id="UP001169458"/>
    </source>
</evidence>
<dbReference type="CDD" id="cd03801">
    <property type="entry name" value="GT4_PimA-like"/>
    <property type="match status" value="1"/>
</dbReference>
<dbReference type="RefSeq" id="WP_289560996.1">
    <property type="nucleotide sequence ID" value="NZ_JAUDEN010000030.1"/>
</dbReference>
<dbReference type="Gene3D" id="3.40.50.2000">
    <property type="entry name" value="Glycogen Phosphorylase B"/>
    <property type="match status" value="2"/>
</dbReference>
<dbReference type="InterPro" id="IPR001296">
    <property type="entry name" value="Glyco_trans_1"/>
</dbReference>
<accession>A0ABT7VKD2</accession>
<keyword evidence="3" id="KW-0328">Glycosyltransferase</keyword>
<dbReference type="InterPro" id="IPR028098">
    <property type="entry name" value="Glyco_trans_4-like_N"/>
</dbReference>
<dbReference type="Pfam" id="PF00534">
    <property type="entry name" value="Glycos_transf_1"/>
    <property type="match status" value="1"/>
</dbReference>
<dbReference type="PANTHER" id="PTHR12526:SF630">
    <property type="entry name" value="GLYCOSYLTRANSFERASE"/>
    <property type="match status" value="1"/>
</dbReference>
<reference evidence="3 4" key="1">
    <citation type="submission" date="2023-06" db="EMBL/GenBank/DDBJ databases">
        <authorList>
            <person name="Zeman M."/>
            <person name="Kubasova T."/>
            <person name="Jahodarova E."/>
            <person name="Nykrynova M."/>
            <person name="Rychlik I."/>
        </authorList>
    </citation>
    <scope>NUCLEOTIDE SEQUENCE [LARGE SCALE GENOMIC DNA]</scope>
    <source>
        <strain evidence="3 4">109_WCHN</strain>
    </source>
</reference>
<name>A0ABT7VKD2_9BACE</name>
<reference evidence="4" key="2">
    <citation type="submission" date="2023-07" db="EMBL/GenBank/DDBJ databases">
        <title>Identification and characterization of horizontal gene transfer across gut microbiota members of farm animals based on homology search.</title>
        <authorList>
            <person name="Schwarzerova J."/>
            <person name="Nykrynova M."/>
            <person name="Jureckova K."/>
            <person name="Cejkova D."/>
            <person name="Rychlik I."/>
        </authorList>
    </citation>
    <scope>NUCLEOTIDE SEQUENCE [LARGE SCALE GENOMIC DNA]</scope>
    <source>
        <strain evidence="4">109_WCHN</strain>
    </source>
</reference>